<reference evidence="1" key="2">
    <citation type="journal article" date="2018" name="Nat. Commun.">
        <title>Tailed giant Tupanvirus possesses the most complete translational apparatus of the known virosphere.</title>
        <authorList>
            <person name="Abrahao J."/>
            <person name="Silva L."/>
            <person name="Silva L.S."/>
            <person name="Khalil J.Y.B."/>
            <person name="Rodrigues R."/>
            <person name="Arantes T."/>
            <person name="Assis F."/>
            <person name="Boratto P."/>
            <person name="Andrade M."/>
            <person name="Kroon E.G."/>
            <person name="Ribeiro B."/>
            <person name="Bergier I."/>
            <person name="Seligmann H."/>
            <person name="Ghigo E."/>
            <person name="Colson P."/>
            <person name="Levasseur A."/>
            <person name="Kroemer G."/>
            <person name="Raoult D."/>
            <person name="La Scola B."/>
        </authorList>
    </citation>
    <scope>NUCLEOTIDE SEQUENCE [LARGE SCALE GENOMIC DNA]</scope>
    <source>
        <strain evidence="1">Soda lake</strain>
    </source>
</reference>
<name>A0A6N1NMW0_9VIRU</name>
<evidence type="ECO:0000313" key="1">
    <source>
        <dbReference type="EMBL" id="QKU35665.1"/>
    </source>
</evidence>
<reference evidence="1" key="1">
    <citation type="submission" date="2017-01" db="EMBL/GenBank/DDBJ databases">
        <authorList>
            <person name="Assis F.L."/>
            <person name="Abrahao J.S."/>
            <person name="Silva L."/>
            <person name="Khalil J.B."/>
            <person name="Rodrigues R."/>
            <person name="Silva L.S."/>
            <person name="Arantes T."/>
            <person name="Boratto P."/>
            <person name="Andrade M."/>
            <person name="Kroon E.G."/>
            <person name="Ribeiro B."/>
            <person name="Bergier I."/>
            <person name="Seligmann H."/>
            <person name="Ghigo E."/>
            <person name="Colson P."/>
            <person name="Levasseur A."/>
            <person name="Raoult D."/>
            <person name="Scola B.L."/>
        </authorList>
    </citation>
    <scope>NUCLEOTIDE SEQUENCE</scope>
    <source>
        <strain evidence="1">Soda lake</strain>
    </source>
</reference>
<dbReference type="EMBL" id="KY523104">
    <property type="protein sequence ID" value="QKU35665.1"/>
    <property type="molecule type" value="Genomic_DNA"/>
</dbReference>
<organism evidence="1">
    <name type="scientific">Tupanvirus soda lake</name>
    <dbReference type="NCBI Taxonomy" id="2126985"/>
    <lineage>
        <taxon>Viruses</taxon>
        <taxon>Varidnaviria</taxon>
        <taxon>Bamfordvirae</taxon>
        <taxon>Nucleocytoviricota</taxon>
        <taxon>Megaviricetes</taxon>
        <taxon>Imitervirales</taxon>
        <taxon>Mimiviridae</taxon>
        <taxon>Megamimivirinae</taxon>
        <taxon>Tupanvirus</taxon>
        <taxon>Tupanvirus salinum</taxon>
    </lineage>
</organism>
<proteinExistence type="predicted"/>
<dbReference type="KEGG" id="vg:80519105"/>
<dbReference type="GeneID" id="80519105"/>
<accession>A0A6N1NMW0</accession>
<sequence>MPYIDRRRGYVPRLPYGGGVYSRAPIATSYGVPARVPVTAPLGVPITAPIGVPVTAPLGVPVTAPLGLPVTAAPTSSYYGIAAVAANPNGNLDGDVIAKYGDYRGLYSRGFPNRVSFPYPYVTDVYYDPFNSYLNTPPYHIPYYPYQPYY</sequence>
<dbReference type="RefSeq" id="YP_010782341.1">
    <property type="nucleotide sequence ID" value="NC_075039.1"/>
</dbReference>
<protein>
    <submittedName>
        <fullName evidence="1">WD repeat-containing protein</fullName>
    </submittedName>
</protein>